<keyword evidence="4" id="KW-0539">Nucleus</keyword>
<feature type="domain" description="LTD" evidence="7">
    <location>
        <begin position="488"/>
        <end position="607"/>
    </location>
</feature>
<gene>
    <name evidence="9" type="ORF">MN116_005517</name>
</gene>
<dbReference type="GO" id="GO:0005652">
    <property type="term" value="C:nuclear lamina"/>
    <property type="evidence" value="ECO:0007669"/>
    <property type="project" value="TreeGrafter"/>
</dbReference>
<dbReference type="GO" id="GO:0005200">
    <property type="term" value="F:structural constituent of cytoskeleton"/>
    <property type="evidence" value="ECO:0007669"/>
    <property type="project" value="TreeGrafter"/>
</dbReference>
<evidence type="ECO:0000313" key="10">
    <source>
        <dbReference type="Proteomes" id="UP001292079"/>
    </source>
</evidence>
<evidence type="ECO:0000256" key="5">
    <source>
        <dbReference type="SAM" id="Coils"/>
    </source>
</evidence>
<feature type="coiled-coil region" evidence="5">
    <location>
        <begin position="356"/>
        <end position="422"/>
    </location>
</feature>
<dbReference type="PROSITE" id="PS51841">
    <property type="entry name" value="LTD"/>
    <property type="match status" value="1"/>
</dbReference>
<comment type="caution">
    <text evidence="9">The sequence shown here is derived from an EMBL/GenBank/DDBJ whole genome shotgun (WGS) entry which is preliminary data.</text>
</comment>
<dbReference type="InterPro" id="IPR001322">
    <property type="entry name" value="Lamin_tail_dom"/>
</dbReference>
<dbReference type="Gene3D" id="1.20.5.170">
    <property type="match status" value="1"/>
</dbReference>
<dbReference type="Gene3D" id="2.60.40.1260">
    <property type="entry name" value="Lamin Tail domain"/>
    <property type="match status" value="1"/>
</dbReference>
<dbReference type="SMART" id="SM01391">
    <property type="entry name" value="Filament"/>
    <property type="match status" value="1"/>
</dbReference>
<evidence type="ECO:0000256" key="6">
    <source>
        <dbReference type="SAM" id="MobiDB-lite"/>
    </source>
</evidence>
<dbReference type="PROSITE" id="PS51842">
    <property type="entry name" value="IF_ROD_2"/>
    <property type="match status" value="1"/>
</dbReference>
<evidence type="ECO:0000259" key="7">
    <source>
        <dbReference type="PROSITE" id="PS51841"/>
    </source>
</evidence>
<evidence type="ECO:0000256" key="1">
    <source>
        <dbReference type="ARBA" id="ARBA00004123"/>
    </source>
</evidence>
<dbReference type="PANTHER" id="PTHR45721">
    <property type="entry name" value="LAMIN DM0-RELATED"/>
    <property type="match status" value="1"/>
</dbReference>
<keyword evidence="3 5" id="KW-0175">Coiled coil</keyword>
<feature type="domain" description="IF rod" evidence="8">
    <location>
        <begin position="99"/>
        <end position="444"/>
    </location>
</feature>
<feature type="region of interest" description="Disordered" evidence="6">
    <location>
        <begin position="46"/>
        <end position="99"/>
    </location>
</feature>
<dbReference type="SUPFAM" id="SSF74853">
    <property type="entry name" value="Lamin A/C globular tail domain"/>
    <property type="match status" value="1"/>
</dbReference>
<dbReference type="GO" id="GO:0007097">
    <property type="term" value="P:nuclear migration"/>
    <property type="evidence" value="ECO:0007669"/>
    <property type="project" value="TreeGrafter"/>
</dbReference>
<feature type="region of interest" description="Disordered" evidence="6">
    <location>
        <begin position="168"/>
        <end position="196"/>
    </location>
</feature>
<dbReference type="Pfam" id="PF00932">
    <property type="entry name" value="LTD"/>
    <property type="match status" value="1"/>
</dbReference>
<organism evidence="9 10">
    <name type="scientific">Schistosoma mekongi</name>
    <name type="common">Parasitic worm</name>
    <dbReference type="NCBI Taxonomy" id="38744"/>
    <lineage>
        <taxon>Eukaryota</taxon>
        <taxon>Metazoa</taxon>
        <taxon>Spiralia</taxon>
        <taxon>Lophotrochozoa</taxon>
        <taxon>Platyhelminthes</taxon>
        <taxon>Trematoda</taxon>
        <taxon>Digenea</taxon>
        <taxon>Strigeidida</taxon>
        <taxon>Schistosomatoidea</taxon>
        <taxon>Schistosomatidae</taxon>
        <taxon>Schistosoma</taxon>
    </lineage>
</organism>
<dbReference type="GO" id="GO:0051664">
    <property type="term" value="P:nuclear pore localization"/>
    <property type="evidence" value="ECO:0007669"/>
    <property type="project" value="TreeGrafter"/>
</dbReference>
<name>A0AAE1ZC64_SCHME</name>
<dbReference type="InterPro" id="IPR036415">
    <property type="entry name" value="Lamin_tail_dom_sf"/>
</dbReference>
<dbReference type="GO" id="GO:0006998">
    <property type="term" value="P:nuclear envelope organization"/>
    <property type="evidence" value="ECO:0007669"/>
    <property type="project" value="TreeGrafter"/>
</dbReference>
<dbReference type="PANTHER" id="PTHR45721:SF11">
    <property type="entry name" value="LAMIN DM0-RELATED"/>
    <property type="match status" value="1"/>
</dbReference>
<dbReference type="Proteomes" id="UP001292079">
    <property type="component" value="Unassembled WGS sequence"/>
</dbReference>
<feature type="compositionally biased region" description="Polar residues" evidence="6">
    <location>
        <begin position="57"/>
        <end position="66"/>
    </location>
</feature>
<keyword evidence="2" id="KW-0403">Intermediate filament</keyword>
<evidence type="ECO:0000256" key="2">
    <source>
        <dbReference type="ARBA" id="ARBA00022754"/>
    </source>
</evidence>
<reference evidence="9" key="1">
    <citation type="submission" date="2022-04" db="EMBL/GenBank/DDBJ databases">
        <authorList>
            <person name="Xu L."/>
            <person name="Lv Z."/>
        </authorList>
    </citation>
    <scope>NUCLEOTIDE SEQUENCE</scope>
    <source>
        <strain evidence="9">LV_2022a</strain>
    </source>
</reference>
<protein>
    <recommendedName>
        <fullName evidence="11">Lamin</fullName>
    </recommendedName>
</protein>
<dbReference type="GO" id="GO:0005882">
    <property type="term" value="C:intermediate filament"/>
    <property type="evidence" value="ECO:0007669"/>
    <property type="project" value="UniProtKB-KW"/>
</dbReference>
<dbReference type="GO" id="GO:0090435">
    <property type="term" value="P:protein localization to nuclear envelope"/>
    <property type="evidence" value="ECO:0007669"/>
    <property type="project" value="TreeGrafter"/>
</dbReference>
<proteinExistence type="predicted"/>
<evidence type="ECO:0000256" key="4">
    <source>
        <dbReference type="ARBA" id="ARBA00023242"/>
    </source>
</evidence>
<comment type="subcellular location">
    <subcellularLocation>
        <location evidence="1">Nucleus</location>
    </subcellularLocation>
</comment>
<evidence type="ECO:0000313" key="9">
    <source>
        <dbReference type="EMBL" id="KAK4471120.1"/>
    </source>
</evidence>
<dbReference type="GO" id="GO:0031507">
    <property type="term" value="P:heterochromatin formation"/>
    <property type="evidence" value="ECO:0007669"/>
    <property type="project" value="TreeGrafter"/>
</dbReference>
<dbReference type="SUPFAM" id="SSF64593">
    <property type="entry name" value="Intermediate filament protein, coiled coil region"/>
    <property type="match status" value="2"/>
</dbReference>
<dbReference type="EMBL" id="JALJAT010000003">
    <property type="protein sequence ID" value="KAK4471120.1"/>
    <property type="molecule type" value="Genomic_DNA"/>
</dbReference>
<accession>A0AAE1ZC64</accession>
<sequence length="633" mass="73647">MHKSPYIQLTNTHPQTISSLCWAFGIRGARSFIVLNLVIMSARARKQKTIESERSEASPTSFSRSATIERSHTSSGSSRKSFSRSERSSSPLTISRSEEKDELAHLNDRLAGYIDYVRKLELDKQKLTKRIQTVTEERMSKVEEARKTYEDEITALRNLVDDLAKQKSKAELDSKQTRDELNDMKTKANKREQENRNLQRKIENLERELSKFKQDHDAYQPLLSDYHVLEKRFEEMKRDLEAETLLRTDLENKILGLKEQLDFRSRLFDEEREKLVERSLYIEEEVEGRKHAEYESRLTEELRSIRDQTASELEEYKIQMEETFENKLGQLKSSANFSAEDACRQRSELLMARKRADDLSHDLSKKIAELELLQRRVADLEGQLSDERRDFEAQLLFQRQEVNRLKEELEESFREFTDLMNTKIALDQEILMYRKMLEGEESRLNLTPAARDSPFSVHSVKRRRIDSDFEGDDSTVNLTGSSYSSLRTRFAYRVSSTARGPVEFFKEQDTHGKWIKIHNSSTDEVNLGSWELVHEADGHETRFKFSRAFSLKPDTTCTIWSQDAEGNSHNPPSDITMKNKSFHPGTEVTISLLDADGDEQAKCTVKREKVRPSVVNFDRKCGVRGHDEKCHLM</sequence>
<keyword evidence="10" id="KW-1185">Reference proteome</keyword>
<dbReference type="InterPro" id="IPR039008">
    <property type="entry name" value="IF_rod_dom"/>
</dbReference>
<dbReference type="Gene3D" id="1.20.5.1160">
    <property type="entry name" value="Vasodilator-stimulated phosphoprotein"/>
    <property type="match status" value="1"/>
</dbReference>
<evidence type="ECO:0000259" key="8">
    <source>
        <dbReference type="PROSITE" id="PS51842"/>
    </source>
</evidence>
<dbReference type="AlphaFoldDB" id="A0AAE1ZC64"/>
<evidence type="ECO:0000256" key="3">
    <source>
        <dbReference type="ARBA" id="ARBA00023054"/>
    </source>
</evidence>
<dbReference type="Pfam" id="PF00038">
    <property type="entry name" value="Filament"/>
    <property type="match status" value="1"/>
</dbReference>
<evidence type="ECO:0008006" key="11">
    <source>
        <dbReference type="Google" id="ProtNLM"/>
    </source>
</evidence>
<reference evidence="9" key="2">
    <citation type="journal article" date="2023" name="Infect Dis Poverty">
        <title>Chromosome-scale genome of the human blood fluke Schistosoma mekongi and its implications for public health.</title>
        <authorList>
            <person name="Zhou M."/>
            <person name="Xu L."/>
            <person name="Xu D."/>
            <person name="Chen W."/>
            <person name="Khan J."/>
            <person name="Hu Y."/>
            <person name="Huang H."/>
            <person name="Wei H."/>
            <person name="Zhang Y."/>
            <person name="Chusongsang P."/>
            <person name="Tanasarnprasert K."/>
            <person name="Hu X."/>
            <person name="Limpanont Y."/>
            <person name="Lv Z."/>
        </authorList>
    </citation>
    <scope>NUCLEOTIDE SEQUENCE</scope>
    <source>
        <strain evidence="9">LV_2022a</strain>
    </source>
</reference>